<name>A0A2U3N214_9GAMM</name>
<keyword evidence="2" id="KW-1185">Reference proteome</keyword>
<evidence type="ECO:0000313" key="2">
    <source>
        <dbReference type="Proteomes" id="UP000245974"/>
    </source>
</evidence>
<gene>
    <name evidence="1" type="ORF">KPC_2914</name>
</gene>
<organism evidence="1 2">
    <name type="scientific">Acinetobacter stercoris</name>
    <dbReference type="NCBI Taxonomy" id="2126983"/>
    <lineage>
        <taxon>Bacteria</taxon>
        <taxon>Pseudomonadati</taxon>
        <taxon>Pseudomonadota</taxon>
        <taxon>Gammaproteobacteria</taxon>
        <taxon>Moraxellales</taxon>
        <taxon>Moraxellaceae</taxon>
        <taxon>Acinetobacter</taxon>
    </lineage>
</organism>
<dbReference type="AlphaFoldDB" id="A0A2U3N214"/>
<protein>
    <submittedName>
        <fullName evidence="1">Uncharacterized protein</fullName>
    </submittedName>
</protein>
<dbReference type="OrthoDB" id="6185822at2"/>
<dbReference type="Proteomes" id="UP000245974">
    <property type="component" value="Unassembled WGS sequence"/>
</dbReference>
<dbReference type="EMBL" id="OOGT01000167">
    <property type="protein sequence ID" value="SPL71736.1"/>
    <property type="molecule type" value="Genomic_DNA"/>
</dbReference>
<reference evidence="2" key="1">
    <citation type="submission" date="2018-03" db="EMBL/GenBank/DDBJ databases">
        <authorList>
            <person name="Blom J."/>
        </authorList>
    </citation>
    <scope>NUCLEOTIDE SEQUENCE [LARGE SCALE GENOMIC DNA]</scope>
    <source>
        <strain evidence="2">KPC-SM-21</strain>
    </source>
</reference>
<sequence>MSILLSPEAKIEQLKALANFIDQGSKNATFVFYSSTKPENTSISADNSALIVSLDLPKPCVKAYQDNQIELYPSESGLVLKTAIPVWARLYNGENKAVADLAVGTDITLSDSKLVLGGTLHLDSIMIKMTE</sequence>
<accession>A0A2U3N214</accession>
<dbReference type="InParanoid" id="A0A2U3N214"/>
<dbReference type="RefSeq" id="WP_121975154.1">
    <property type="nucleotide sequence ID" value="NZ_OOGT01000167.1"/>
</dbReference>
<proteinExistence type="predicted"/>
<evidence type="ECO:0000313" key="1">
    <source>
        <dbReference type="EMBL" id="SPL71736.1"/>
    </source>
</evidence>